<dbReference type="AlphaFoldDB" id="A0A6I3SH88"/>
<sequence length="285" mass="30932">MVMGSVVIGYVLLLILLPIGQLVHSTFGQGWSGFQRALLNPSALFSMKLTITLALLTAVINTVAGTISAYVLVRYPLPGKKILNAMVDLPFAIPTAVSGLMLLVMFGPKSILGGALQAKGIEVVYAPPGIVLAMIFVTFPFVIRSVQPILEDMGVEMVEAAKILGAGRWQTFFRVVLPTILPGILSGFTLTFSRALAEFGSVVMVAGNIPYKTQTAAVFIYGEIESGNLNNAGTVSLLLLILSFLLLFYQNYLLNRQRFGWWQRLLAKAGMGRKGKNSEFENWAI</sequence>
<evidence type="ECO:0000256" key="2">
    <source>
        <dbReference type="ARBA" id="ARBA00011779"/>
    </source>
</evidence>
<evidence type="ECO:0000256" key="8">
    <source>
        <dbReference type="ARBA" id="ARBA00025323"/>
    </source>
</evidence>
<dbReference type="GO" id="GO:0005886">
    <property type="term" value="C:plasma membrane"/>
    <property type="evidence" value="ECO:0007669"/>
    <property type="project" value="InterPro"/>
</dbReference>
<feature type="transmembrane region" description="Helical" evidence="9">
    <location>
        <begin position="85"/>
        <end position="105"/>
    </location>
</feature>
<dbReference type="InterPro" id="IPR011865">
    <property type="entry name" value="CysT_permease"/>
</dbReference>
<dbReference type="CDD" id="cd06261">
    <property type="entry name" value="TM_PBP2"/>
    <property type="match status" value="1"/>
</dbReference>
<dbReference type="PROSITE" id="PS50928">
    <property type="entry name" value="ABC_TM1"/>
    <property type="match status" value="1"/>
</dbReference>
<protein>
    <recommendedName>
        <fullName evidence="9">Sulfate transport system permease protein CysT</fullName>
    </recommendedName>
</protein>
<dbReference type="NCBIfam" id="TIGR00969">
    <property type="entry name" value="3a0106s02"/>
    <property type="match status" value="1"/>
</dbReference>
<gene>
    <name evidence="11" type="primary">cysT</name>
    <name evidence="11" type="ORF">GJ688_04395</name>
</gene>
<evidence type="ECO:0000256" key="3">
    <source>
        <dbReference type="ARBA" id="ARBA00022448"/>
    </source>
</evidence>
<evidence type="ECO:0000256" key="6">
    <source>
        <dbReference type="ARBA" id="ARBA00023032"/>
    </source>
</evidence>
<keyword evidence="6 9" id="KW-0764">Sulfate transport</keyword>
<feature type="transmembrane region" description="Helical" evidence="9">
    <location>
        <begin position="49"/>
        <end position="73"/>
    </location>
</feature>
<evidence type="ECO:0000256" key="5">
    <source>
        <dbReference type="ARBA" id="ARBA00022989"/>
    </source>
</evidence>
<comment type="subunit">
    <text evidence="2">The complex is composed of two ATP-binding proteins (CysA), two transmembrane proteins (CysT and CysW) and a solute-binding protein (CysP).</text>
</comment>
<dbReference type="PANTHER" id="PTHR30406:SF8">
    <property type="entry name" value="SULFATE TRANSPORT SYSTEM PERMEASE PROTEIN CYST"/>
    <property type="match status" value="1"/>
</dbReference>
<dbReference type="Gene3D" id="1.10.3720.10">
    <property type="entry name" value="MetI-like"/>
    <property type="match status" value="1"/>
</dbReference>
<comment type="subcellular location">
    <subcellularLocation>
        <location evidence="1">Membrane</location>
        <topology evidence="1">Multi-pass membrane protein</topology>
    </subcellularLocation>
</comment>
<keyword evidence="3 9" id="KW-0813">Transport</keyword>
<reference evidence="11 12" key="1">
    <citation type="submission" date="2019-11" db="EMBL/GenBank/DDBJ databases">
        <title>Whole-genome sequence of a the green, strictly anaerobic photosynthetic bacterium Heliobacillus mobilis DSM 6151.</title>
        <authorList>
            <person name="Kyndt J.A."/>
            <person name="Meyer T.E."/>
        </authorList>
    </citation>
    <scope>NUCLEOTIDE SEQUENCE [LARGE SCALE GENOMIC DNA]</scope>
    <source>
        <strain evidence="11 12">DSM 6151</strain>
    </source>
</reference>
<keyword evidence="12" id="KW-1185">Reference proteome</keyword>
<comment type="caution">
    <text evidence="9">Lacks conserved residue(s) required for the propagation of feature annotation.</text>
</comment>
<dbReference type="PANTHER" id="PTHR30406">
    <property type="entry name" value="SULFATE TRANSPORT SYSTEM PERMEASE PROTEIN"/>
    <property type="match status" value="1"/>
</dbReference>
<comment type="function">
    <text evidence="9">Part of the ABC transporter complex (TC 3.A.1.6.1) involved in sulfate/thiosulfate import.</text>
</comment>
<evidence type="ECO:0000256" key="4">
    <source>
        <dbReference type="ARBA" id="ARBA00022692"/>
    </source>
</evidence>
<dbReference type="OrthoDB" id="9782004at2"/>
<dbReference type="SUPFAM" id="SSF161098">
    <property type="entry name" value="MetI-like"/>
    <property type="match status" value="1"/>
</dbReference>
<dbReference type="InterPro" id="IPR035906">
    <property type="entry name" value="MetI-like_sf"/>
</dbReference>
<dbReference type="NCBIfam" id="TIGR02139">
    <property type="entry name" value="permease_CysT"/>
    <property type="match status" value="1"/>
</dbReference>
<comment type="function">
    <text evidence="8">Part of the ABC transporter complex CysAWTP (TC 3.A.1.6.1) involved in sulfate/thiosulfate import. Probably responsible for the translocation of the substrate across the membrane.</text>
</comment>
<evidence type="ECO:0000313" key="11">
    <source>
        <dbReference type="EMBL" id="MTV48224.1"/>
    </source>
</evidence>
<proteinExistence type="inferred from homology"/>
<keyword evidence="4 9" id="KW-0812">Transmembrane</keyword>
<evidence type="ECO:0000256" key="7">
    <source>
        <dbReference type="ARBA" id="ARBA00023136"/>
    </source>
</evidence>
<dbReference type="GO" id="GO:0015419">
    <property type="term" value="F:ABC-type sulfate transporter activity"/>
    <property type="evidence" value="ECO:0007669"/>
    <property type="project" value="UniProtKB-UniRule"/>
</dbReference>
<comment type="caution">
    <text evidence="11">The sequence shown here is derived from an EMBL/GenBank/DDBJ whole genome shotgun (WGS) entry which is preliminary data.</text>
</comment>
<dbReference type="Pfam" id="PF00528">
    <property type="entry name" value="BPD_transp_1"/>
    <property type="match status" value="1"/>
</dbReference>
<feature type="transmembrane region" description="Helical" evidence="9">
    <location>
        <begin position="172"/>
        <end position="192"/>
    </location>
</feature>
<dbReference type="InterPro" id="IPR005667">
    <property type="entry name" value="Sulph_transpt2"/>
</dbReference>
<evidence type="ECO:0000256" key="1">
    <source>
        <dbReference type="ARBA" id="ARBA00004141"/>
    </source>
</evidence>
<dbReference type="EMBL" id="WNKU01000003">
    <property type="protein sequence ID" value="MTV48224.1"/>
    <property type="molecule type" value="Genomic_DNA"/>
</dbReference>
<accession>A0A6I3SH88</accession>
<dbReference type="InterPro" id="IPR000515">
    <property type="entry name" value="MetI-like"/>
</dbReference>
<keyword evidence="7 9" id="KW-0472">Membrane</keyword>
<organism evidence="11 12">
    <name type="scientific">Heliobacterium mobile</name>
    <name type="common">Heliobacillus mobilis</name>
    <dbReference type="NCBI Taxonomy" id="28064"/>
    <lineage>
        <taxon>Bacteria</taxon>
        <taxon>Bacillati</taxon>
        <taxon>Bacillota</taxon>
        <taxon>Clostridia</taxon>
        <taxon>Eubacteriales</taxon>
        <taxon>Heliobacteriaceae</taxon>
        <taxon>Heliobacterium</taxon>
    </lineage>
</organism>
<dbReference type="Proteomes" id="UP000430670">
    <property type="component" value="Unassembled WGS sequence"/>
</dbReference>
<evidence type="ECO:0000259" key="10">
    <source>
        <dbReference type="PROSITE" id="PS50928"/>
    </source>
</evidence>
<comment type="similarity">
    <text evidence="9">Belongs to the binding-protein-dependent transport system permease family. CysTW subfamily.</text>
</comment>
<feature type="domain" description="ABC transmembrane type-1" evidence="10">
    <location>
        <begin position="47"/>
        <end position="250"/>
    </location>
</feature>
<feature type="transmembrane region" description="Helical" evidence="9">
    <location>
        <begin position="235"/>
        <end position="254"/>
    </location>
</feature>
<evidence type="ECO:0000256" key="9">
    <source>
        <dbReference type="RuleBase" id="RU366001"/>
    </source>
</evidence>
<evidence type="ECO:0000313" key="12">
    <source>
        <dbReference type="Proteomes" id="UP000430670"/>
    </source>
</evidence>
<keyword evidence="5 9" id="KW-1133">Transmembrane helix</keyword>
<name>A0A6I3SH88_HELMO</name>
<feature type="transmembrane region" description="Helical" evidence="9">
    <location>
        <begin position="125"/>
        <end position="143"/>
    </location>
</feature>